<dbReference type="InterPro" id="IPR001307">
    <property type="entry name" value="Thiosulphate_STrfase_CS"/>
</dbReference>
<dbReference type="AlphaFoldDB" id="A0A7Y2E975"/>
<feature type="domain" description="Rhodanese" evidence="1">
    <location>
        <begin position="45"/>
        <end position="135"/>
    </location>
</feature>
<name>A0A7Y2E975_UNCEI</name>
<accession>A0A7Y2E975</accession>
<organism evidence="2 3">
    <name type="scientific">Eiseniibacteriota bacterium</name>
    <dbReference type="NCBI Taxonomy" id="2212470"/>
    <lineage>
        <taxon>Bacteria</taxon>
        <taxon>Candidatus Eiseniibacteriota</taxon>
    </lineage>
</organism>
<dbReference type="GO" id="GO:0004792">
    <property type="term" value="F:thiosulfate-cyanide sulfurtransferase activity"/>
    <property type="evidence" value="ECO:0007669"/>
    <property type="project" value="InterPro"/>
</dbReference>
<reference evidence="2 3" key="1">
    <citation type="submission" date="2020-03" db="EMBL/GenBank/DDBJ databases">
        <title>Metabolic flexibility allows generalist bacteria to become dominant in a frequently disturbed ecosystem.</title>
        <authorList>
            <person name="Chen Y.-J."/>
            <person name="Leung P.M."/>
            <person name="Bay S.K."/>
            <person name="Hugenholtz P."/>
            <person name="Kessler A.J."/>
            <person name="Shelley G."/>
            <person name="Waite D.W."/>
            <person name="Cook P.L."/>
            <person name="Greening C."/>
        </authorList>
    </citation>
    <scope>NUCLEOTIDE SEQUENCE [LARGE SCALE GENOMIC DNA]</scope>
    <source>
        <strain evidence="2">SS_bin_28</strain>
    </source>
</reference>
<dbReference type="SUPFAM" id="SSF52821">
    <property type="entry name" value="Rhodanese/Cell cycle control phosphatase"/>
    <property type="match status" value="1"/>
</dbReference>
<comment type="caution">
    <text evidence="2">The sequence shown here is derived from an EMBL/GenBank/DDBJ whole genome shotgun (WGS) entry which is preliminary data.</text>
</comment>
<protein>
    <submittedName>
        <fullName evidence="2">Rhodanese-like domain-containing protein</fullName>
    </submittedName>
</protein>
<dbReference type="CDD" id="cd00158">
    <property type="entry name" value="RHOD"/>
    <property type="match status" value="1"/>
</dbReference>
<dbReference type="SMART" id="SM00450">
    <property type="entry name" value="RHOD"/>
    <property type="match status" value="1"/>
</dbReference>
<dbReference type="Gene3D" id="3.40.250.10">
    <property type="entry name" value="Rhodanese-like domain"/>
    <property type="match status" value="1"/>
</dbReference>
<dbReference type="PROSITE" id="PS00380">
    <property type="entry name" value="RHODANESE_1"/>
    <property type="match status" value="1"/>
</dbReference>
<dbReference type="Pfam" id="PF00581">
    <property type="entry name" value="Rhodanese"/>
    <property type="match status" value="1"/>
</dbReference>
<evidence type="ECO:0000313" key="3">
    <source>
        <dbReference type="Proteomes" id="UP000547674"/>
    </source>
</evidence>
<proteinExistence type="predicted"/>
<dbReference type="PANTHER" id="PTHR44086">
    <property type="entry name" value="THIOSULFATE SULFURTRANSFERASE RDL2, MITOCHONDRIAL-RELATED"/>
    <property type="match status" value="1"/>
</dbReference>
<dbReference type="EMBL" id="JABDJR010000115">
    <property type="protein sequence ID" value="NNF05730.1"/>
    <property type="molecule type" value="Genomic_DNA"/>
</dbReference>
<sequence length="140" mass="14843">MMKHILILLATTFLLLSGALLGTGCGSKDAATPITGAELAALIEDGSAPLILDVRTTAEYAQGHIPGAMNIPHTELGKRLSELGVAKSDEIVVHCQSGRRAQTAESILRENGYTKIRDLTGHWQGWTAAKLPTVSGNTLR</sequence>
<dbReference type="InterPro" id="IPR036873">
    <property type="entry name" value="Rhodanese-like_dom_sf"/>
</dbReference>
<dbReference type="InterPro" id="IPR001763">
    <property type="entry name" value="Rhodanese-like_dom"/>
</dbReference>
<gene>
    <name evidence="2" type="ORF">HKN21_03125</name>
</gene>
<dbReference type="Proteomes" id="UP000547674">
    <property type="component" value="Unassembled WGS sequence"/>
</dbReference>
<dbReference type="PROSITE" id="PS50206">
    <property type="entry name" value="RHODANESE_3"/>
    <property type="match status" value="1"/>
</dbReference>
<dbReference type="PANTHER" id="PTHR44086:SF10">
    <property type="entry name" value="THIOSULFATE SULFURTRANSFERASE_RHODANESE-LIKE DOMAIN-CONTAINING PROTEIN 3"/>
    <property type="match status" value="1"/>
</dbReference>
<evidence type="ECO:0000259" key="1">
    <source>
        <dbReference type="PROSITE" id="PS50206"/>
    </source>
</evidence>
<dbReference type="PROSITE" id="PS51257">
    <property type="entry name" value="PROKAR_LIPOPROTEIN"/>
    <property type="match status" value="1"/>
</dbReference>
<evidence type="ECO:0000313" key="2">
    <source>
        <dbReference type="EMBL" id="NNF05730.1"/>
    </source>
</evidence>